<evidence type="ECO:0008006" key="4">
    <source>
        <dbReference type="Google" id="ProtNLM"/>
    </source>
</evidence>
<organism evidence="2 3">
    <name type="scientific">Roseovarius ramblicola</name>
    <dbReference type="NCBI Taxonomy" id="2022336"/>
    <lineage>
        <taxon>Bacteria</taxon>
        <taxon>Pseudomonadati</taxon>
        <taxon>Pseudomonadota</taxon>
        <taxon>Alphaproteobacteria</taxon>
        <taxon>Rhodobacterales</taxon>
        <taxon>Roseobacteraceae</taxon>
        <taxon>Roseovarius</taxon>
    </lineage>
</organism>
<evidence type="ECO:0000313" key="2">
    <source>
        <dbReference type="EMBL" id="MFB9151271.1"/>
    </source>
</evidence>
<gene>
    <name evidence="2" type="ORF">ACFFU4_16080</name>
</gene>
<accession>A0ABV5I5C2</accession>
<comment type="caution">
    <text evidence="2">The sequence shown here is derived from an EMBL/GenBank/DDBJ whole genome shotgun (WGS) entry which is preliminary data.</text>
</comment>
<sequence>MRKASLLICGLAGAITGTLTHAADDAWEASAAPVAQENGQAYCHMTRRDGARVLSIIAHPGKQFIGVFAPRLKGKDVDLEADLRFAGGNSYTLNWLGANGSYTAQLSPTGLSTVLDAIWLWDEAMSIVAAPDISVRFPLDGAAGAARRMKDCRKQMAEE</sequence>
<keyword evidence="1" id="KW-0732">Signal</keyword>
<dbReference type="RefSeq" id="WP_377070850.1">
    <property type="nucleotide sequence ID" value="NZ_JBHMEC010000026.1"/>
</dbReference>
<proteinExistence type="predicted"/>
<dbReference type="Proteomes" id="UP001589670">
    <property type="component" value="Unassembled WGS sequence"/>
</dbReference>
<reference evidence="2 3" key="1">
    <citation type="submission" date="2024-09" db="EMBL/GenBank/DDBJ databases">
        <authorList>
            <person name="Sun Q."/>
            <person name="Mori K."/>
        </authorList>
    </citation>
    <scope>NUCLEOTIDE SEQUENCE [LARGE SCALE GENOMIC DNA]</scope>
    <source>
        <strain evidence="2 3">CECT 9424</strain>
    </source>
</reference>
<keyword evidence="3" id="KW-1185">Reference proteome</keyword>
<name>A0ABV5I5C2_9RHOB</name>
<evidence type="ECO:0000313" key="3">
    <source>
        <dbReference type="Proteomes" id="UP001589670"/>
    </source>
</evidence>
<dbReference type="EMBL" id="JBHMEC010000026">
    <property type="protein sequence ID" value="MFB9151271.1"/>
    <property type="molecule type" value="Genomic_DNA"/>
</dbReference>
<feature type="chain" id="PRO_5046240345" description="Invasion associated locus B (IalB) protein" evidence="1">
    <location>
        <begin position="23"/>
        <end position="159"/>
    </location>
</feature>
<feature type="signal peptide" evidence="1">
    <location>
        <begin position="1"/>
        <end position="22"/>
    </location>
</feature>
<evidence type="ECO:0000256" key="1">
    <source>
        <dbReference type="SAM" id="SignalP"/>
    </source>
</evidence>
<protein>
    <recommendedName>
        <fullName evidence="4">Invasion associated locus B (IalB) protein</fullName>
    </recommendedName>
</protein>